<accession>A0A260U195</accession>
<reference evidence="4" key="2">
    <citation type="submission" date="2016-04" db="EMBL/GenBank/DDBJ databases">
        <title>Complete Genome and Plasmid Sequences for Rhodococcus fascians D188 and Draft Sequences for Rhodococcus spp. Isolates PBTS 1 and PBTS 2.</title>
        <authorList>
            <person name="Stamer R."/>
            <person name="Vereecke D."/>
            <person name="Zhang Y."/>
            <person name="Schilkey F."/>
            <person name="Devitt N."/>
            <person name="Randall J."/>
        </authorList>
    </citation>
    <scope>NUCLEOTIDE SEQUENCE [LARGE SCALE GENOMIC DNA]</scope>
    <source>
        <strain evidence="4">PBTS2</strain>
    </source>
</reference>
<organism evidence="3 4">
    <name type="scientific">Rhodococcoides fascians</name>
    <name type="common">Rhodococcus fascians</name>
    <dbReference type="NCBI Taxonomy" id="1828"/>
    <lineage>
        <taxon>Bacteria</taxon>
        <taxon>Bacillati</taxon>
        <taxon>Actinomycetota</taxon>
        <taxon>Actinomycetes</taxon>
        <taxon>Mycobacteriales</taxon>
        <taxon>Nocardiaceae</taxon>
        <taxon>Rhodococcoides</taxon>
    </lineage>
</organism>
<dbReference type="Pfam" id="PF00583">
    <property type="entry name" value="Acetyltransf_1"/>
    <property type="match status" value="1"/>
</dbReference>
<dbReference type="PATRIC" id="fig|1653479.3.peg.1117"/>
<evidence type="ECO:0000256" key="1">
    <source>
        <dbReference type="ARBA" id="ARBA00022679"/>
    </source>
</evidence>
<dbReference type="InterPro" id="IPR050769">
    <property type="entry name" value="NAT_camello-type"/>
</dbReference>
<evidence type="ECO:0000313" key="3">
    <source>
        <dbReference type="EMBL" id="AMY22411.1"/>
    </source>
</evidence>
<dbReference type="OrthoDB" id="4458954at2"/>
<dbReference type="Gene3D" id="3.40.630.30">
    <property type="match status" value="1"/>
</dbReference>
<dbReference type="InterPro" id="IPR016181">
    <property type="entry name" value="Acyl_CoA_acyltransferase"/>
</dbReference>
<dbReference type="PANTHER" id="PTHR13947:SF37">
    <property type="entry name" value="LD18367P"/>
    <property type="match status" value="1"/>
</dbReference>
<dbReference type="EC" id="2.3.1.-" evidence="3"/>
<feature type="domain" description="N-acetyltransferase" evidence="2">
    <location>
        <begin position="1"/>
        <end position="139"/>
    </location>
</feature>
<accession>A0A143QHL0</accession>
<dbReference type="KEGG" id="rhs:A3Q41_01099"/>
<evidence type="ECO:0000259" key="2">
    <source>
        <dbReference type="PROSITE" id="PS51186"/>
    </source>
</evidence>
<dbReference type="SUPFAM" id="SSF55729">
    <property type="entry name" value="Acyl-CoA N-acyltransferases (Nat)"/>
    <property type="match status" value="1"/>
</dbReference>
<dbReference type="EMBL" id="CP015220">
    <property type="protein sequence ID" value="AMY22411.1"/>
    <property type="molecule type" value="Genomic_DNA"/>
</dbReference>
<keyword evidence="1 3" id="KW-0808">Transferase</keyword>
<dbReference type="PROSITE" id="PS51186">
    <property type="entry name" value="GNAT"/>
    <property type="match status" value="1"/>
</dbReference>
<gene>
    <name evidence="3" type="ORF">A3Q41_01099</name>
</gene>
<dbReference type="PANTHER" id="PTHR13947">
    <property type="entry name" value="GNAT FAMILY N-ACETYLTRANSFERASE"/>
    <property type="match status" value="1"/>
</dbReference>
<reference evidence="3 4" key="1">
    <citation type="journal article" date="2016" name="Genome Announc.">
        <title>Complete Genome and Plasmid Sequences for Rhodococcus fascians D188 and Draft Sequences for Rhodococcus Isolates PBTS 1 and PBTS 2.</title>
        <authorList>
            <person name="Stamler R.A."/>
            <person name="Vereecke D."/>
            <person name="Zhang Y."/>
            <person name="Schilkey F."/>
            <person name="Devitt N."/>
            <person name="Randall J.J."/>
        </authorList>
    </citation>
    <scope>NUCLEOTIDE SEQUENCE [LARGE SCALE GENOMIC DNA]</scope>
    <source>
        <strain evidence="3 4">PBTS2</strain>
    </source>
</reference>
<dbReference type="CDD" id="cd04301">
    <property type="entry name" value="NAT_SF"/>
    <property type="match status" value="1"/>
</dbReference>
<sequence>MAFCVTALATVHEADGYPALWPEDPAAWLHSATQVAAWVAESNDRIVGHLALDLVDDGLMVSRLFVRPECRGTGAAAALLDAAVAYAAERSVAIELHVEQGSAAAIAFYEKSGWIRTGTAPADWVLPDGRRAVEHRYVPGR</sequence>
<dbReference type="AlphaFoldDB" id="A0A143QHL0"/>
<keyword evidence="3" id="KW-0012">Acyltransferase</keyword>
<keyword evidence="4" id="KW-1185">Reference proteome</keyword>
<evidence type="ECO:0000313" key="4">
    <source>
        <dbReference type="Proteomes" id="UP000076038"/>
    </source>
</evidence>
<dbReference type="InterPro" id="IPR000182">
    <property type="entry name" value="GNAT_dom"/>
</dbReference>
<proteinExistence type="predicted"/>
<protein>
    <submittedName>
        <fullName evidence="3">Putative N-acetyltransferase</fullName>
        <ecNumber evidence="3">2.3.1.-</ecNumber>
    </submittedName>
</protein>
<dbReference type="GO" id="GO:0008080">
    <property type="term" value="F:N-acetyltransferase activity"/>
    <property type="evidence" value="ECO:0007669"/>
    <property type="project" value="InterPro"/>
</dbReference>
<name>A0A143QHL0_RHOFA</name>
<dbReference type="Proteomes" id="UP000076038">
    <property type="component" value="Chromosome"/>
</dbReference>